<dbReference type="Gene3D" id="1.25.40.10">
    <property type="entry name" value="Tetratricopeptide repeat domain"/>
    <property type="match status" value="1"/>
</dbReference>
<accession>A0A3A9ZB52</accession>
<dbReference type="InterPro" id="IPR021109">
    <property type="entry name" value="Peptidase_aspartic_dom_sf"/>
</dbReference>
<evidence type="ECO:0000313" key="3">
    <source>
        <dbReference type="EMBL" id="RKN45561.1"/>
    </source>
</evidence>
<feature type="signal peptide" evidence="2">
    <location>
        <begin position="1"/>
        <end position="35"/>
    </location>
</feature>
<dbReference type="OrthoDB" id="3449821at2"/>
<name>A0A3A9ZB52_9ACTN</name>
<feature type="repeat" description="TPR" evidence="1">
    <location>
        <begin position="71"/>
        <end position="104"/>
    </location>
</feature>
<dbReference type="InterPro" id="IPR019734">
    <property type="entry name" value="TPR_rpt"/>
</dbReference>
<dbReference type="EMBL" id="RBAL01000002">
    <property type="protein sequence ID" value="RKN45561.1"/>
    <property type="molecule type" value="Genomic_DNA"/>
</dbReference>
<evidence type="ECO:0000313" key="4">
    <source>
        <dbReference type="Proteomes" id="UP000272474"/>
    </source>
</evidence>
<dbReference type="PROSITE" id="PS51318">
    <property type="entry name" value="TAT"/>
    <property type="match status" value="1"/>
</dbReference>
<gene>
    <name evidence="3" type="ORF">D7294_03505</name>
</gene>
<proteinExistence type="predicted"/>
<organism evidence="3 4">
    <name type="scientific">Streptomyces hoynatensis</name>
    <dbReference type="NCBI Taxonomy" id="1141874"/>
    <lineage>
        <taxon>Bacteria</taxon>
        <taxon>Bacillati</taxon>
        <taxon>Actinomycetota</taxon>
        <taxon>Actinomycetes</taxon>
        <taxon>Kitasatosporales</taxon>
        <taxon>Streptomycetaceae</taxon>
        <taxon>Streptomyces</taxon>
    </lineage>
</organism>
<dbReference type="Pfam" id="PF13650">
    <property type="entry name" value="Asp_protease_2"/>
    <property type="match status" value="1"/>
</dbReference>
<dbReference type="AlphaFoldDB" id="A0A3A9ZB52"/>
<sequence>MTPSHDRRTFLRRAGLTAGAAVTLPMAGLTGSAAASTAPTETDPDQLFWEGRFAEADRGYAALLRGNPDDAHALARRGCVALLSNRFGSAESFLTRALELAPDDAFSVRQLVDCYVRQDQYARAVPLLGDAPTAVQYGALTGTPFEIRGPEATRIPFLTLDPLPQIPVSLNGGTPKTFHVDTGGSFGLSAETAEEAGLEAVATGQATLGGRVVTTYLGAVDSVRLGEIELRNVPVAWHDTGAGEDAGVIGTAIFYHFLTTLDYAHQGLVLRRKTGAQVREVQAAAERAGTRPQPLWLADGHFPFTLGSLGGYGPRVVEIDTGVPDFGVTTTEEKARKAGVAIDYDHPVSFLGVTGYSITPDTVSIGDAVREDVPGVVAPVSLDERLGFEILANVTHQFLKPFSCTFDYAGMRLYLTGGQG</sequence>
<dbReference type="InterPro" id="IPR011990">
    <property type="entry name" value="TPR-like_helical_dom_sf"/>
</dbReference>
<keyword evidence="2" id="KW-0732">Signal</keyword>
<keyword evidence="1" id="KW-0802">TPR repeat</keyword>
<evidence type="ECO:0000256" key="2">
    <source>
        <dbReference type="SAM" id="SignalP"/>
    </source>
</evidence>
<keyword evidence="4" id="KW-1185">Reference proteome</keyword>
<dbReference type="Gene3D" id="2.40.70.10">
    <property type="entry name" value="Acid Proteases"/>
    <property type="match status" value="1"/>
</dbReference>
<feature type="chain" id="PRO_5017310450" evidence="2">
    <location>
        <begin position="36"/>
        <end position="420"/>
    </location>
</feature>
<dbReference type="PROSITE" id="PS50005">
    <property type="entry name" value="TPR"/>
    <property type="match status" value="1"/>
</dbReference>
<dbReference type="SUPFAM" id="SSF48452">
    <property type="entry name" value="TPR-like"/>
    <property type="match status" value="1"/>
</dbReference>
<comment type="caution">
    <text evidence="3">The sequence shown here is derived from an EMBL/GenBank/DDBJ whole genome shotgun (WGS) entry which is preliminary data.</text>
</comment>
<dbReference type="InterPro" id="IPR006311">
    <property type="entry name" value="TAT_signal"/>
</dbReference>
<dbReference type="Proteomes" id="UP000272474">
    <property type="component" value="Unassembled WGS sequence"/>
</dbReference>
<evidence type="ECO:0000256" key="1">
    <source>
        <dbReference type="PROSITE-ProRule" id="PRU00339"/>
    </source>
</evidence>
<reference evidence="3 4" key="1">
    <citation type="journal article" date="2014" name="Int. J. Syst. Evol. Microbiol.">
        <title>Streptomyces hoynatensis sp. nov., isolated from deep marine sediment.</title>
        <authorList>
            <person name="Veyisoglu A."/>
            <person name="Sahin N."/>
        </authorList>
    </citation>
    <scope>NUCLEOTIDE SEQUENCE [LARGE SCALE GENOMIC DNA]</scope>
    <source>
        <strain evidence="3 4">KCTC 29097</strain>
    </source>
</reference>
<protein>
    <submittedName>
        <fullName evidence="3">Uncharacterized protein</fullName>
    </submittedName>
</protein>